<dbReference type="PANTHER" id="PTHR42928">
    <property type="entry name" value="TRICARBOXYLATE-BINDING PROTEIN"/>
    <property type="match status" value="1"/>
</dbReference>
<feature type="chain" id="PRO_5045252479" evidence="2">
    <location>
        <begin position="25"/>
        <end position="324"/>
    </location>
</feature>
<dbReference type="Proteomes" id="UP001232156">
    <property type="component" value="Unassembled WGS sequence"/>
</dbReference>
<organism evidence="3 4">
    <name type="scientific">Yanghanlia caeni</name>
    <dbReference type="NCBI Taxonomy" id="3064283"/>
    <lineage>
        <taxon>Bacteria</taxon>
        <taxon>Pseudomonadati</taxon>
        <taxon>Pseudomonadota</taxon>
        <taxon>Betaproteobacteria</taxon>
        <taxon>Burkholderiales</taxon>
        <taxon>Alcaligenaceae</taxon>
        <taxon>Yanghanlia</taxon>
    </lineage>
</organism>
<evidence type="ECO:0000313" key="4">
    <source>
        <dbReference type="Proteomes" id="UP001232156"/>
    </source>
</evidence>
<evidence type="ECO:0000256" key="1">
    <source>
        <dbReference type="ARBA" id="ARBA00006987"/>
    </source>
</evidence>
<comment type="similarity">
    <text evidence="1">Belongs to the UPF0065 (bug) family.</text>
</comment>
<protein>
    <submittedName>
        <fullName evidence="3">Tripartite tricarboxylate transporter substrate binding protein</fullName>
    </submittedName>
</protein>
<dbReference type="InterPro" id="IPR042100">
    <property type="entry name" value="Bug_dom1"/>
</dbReference>
<dbReference type="SUPFAM" id="SSF53850">
    <property type="entry name" value="Periplasmic binding protein-like II"/>
    <property type="match status" value="1"/>
</dbReference>
<name>A0ABU1D4J4_9BURK</name>
<gene>
    <name evidence="3" type="ORF">Q8947_05035</name>
</gene>
<evidence type="ECO:0000313" key="3">
    <source>
        <dbReference type="EMBL" id="MDR4125349.1"/>
    </source>
</evidence>
<dbReference type="EMBL" id="JAUZQE010000008">
    <property type="protein sequence ID" value="MDR4125349.1"/>
    <property type="molecule type" value="Genomic_DNA"/>
</dbReference>
<sequence>MKRFWKLLGAVTLTSVLMPAQASATVTFDKPLTIVVPYSPGGTADFLVRRVAQSMSEDFGQSVVVENRPGAATAVAAASVSRANPDGYTILLASNATLAINQHRGVELNYSPTESFEYVSMLMSVQNVIVVPAESPYKTLQDMLDDSKKRSAPVTYGTMGIGTSNHIGTEVLARATGANLLHVAFPGSAPALTNLMGGHLDAVVDTLVATLPHINAGKLRPLATLGTKRSPLTPDVPTANEISGATEDFTAWFGFVVPKGTSADVIEALSRSAAKAVQSAEIREALETVGAEVVGSDPATFKQRVHQEQAMYAELLAPGNLDLE</sequence>
<evidence type="ECO:0000256" key="2">
    <source>
        <dbReference type="SAM" id="SignalP"/>
    </source>
</evidence>
<accession>A0ABU1D4J4</accession>
<dbReference type="InterPro" id="IPR005064">
    <property type="entry name" value="BUG"/>
</dbReference>
<dbReference type="RefSeq" id="WP_165276704.1">
    <property type="nucleotide sequence ID" value="NZ_JAUZQE010000008.1"/>
</dbReference>
<keyword evidence="4" id="KW-1185">Reference proteome</keyword>
<proteinExistence type="inferred from homology"/>
<dbReference type="CDD" id="cd07012">
    <property type="entry name" value="PBP2_Bug_TTT"/>
    <property type="match status" value="1"/>
</dbReference>
<comment type="caution">
    <text evidence="3">The sequence shown here is derived from an EMBL/GenBank/DDBJ whole genome shotgun (WGS) entry which is preliminary data.</text>
</comment>
<dbReference type="Gene3D" id="3.40.190.150">
    <property type="entry name" value="Bordetella uptake gene, domain 1"/>
    <property type="match status" value="1"/>
</dbReference>
<dbReference type="Gene3D" id="3.40.190.10">
    <property type="entry name" value="Periplasmic binding protein-like II"/>
    <property type="match status" value="1"/>
</dbReference>
<dbReference type="Pfam" id="PF03401">
    <property type="entry name" value="TctC"/>
    <property type="match status" value="1"/>
</dbReference>
<keyword evidence="2" id="KW-0732">Signal</keyword>
<dbReference type="PIRSF" id="PIRSF017082">
    <property type="entry name" value="YflP"/>
    <property type="match status" value="1"/>
</dbReference>
<feature type="signal peptide" evidence="2">
    <location>
        <begin position="1"/>
        <end position="24"/>
    </location>
</feature>
<dbReference type="PANTHER" id="PTHR42928:SF5">
    <property type="entry name" value="BLR1237 PROTEIN"/>
    <property type="match status" value="1"/>
</dbReference>
<reference evidence="3 4" key="1">
    <citation type="submission" date="2023-08" db="EMBL/GenBank/DDBJ databases">
        <title>Alcaligenaceae gen. nov., a novel taxon isolated from the sludge of Yixing Pesticide Factory.</title>
        <authorList>
            <person name="Ruan L."/>
        </authorList>
    </citation>
    <scope>NUCLEOTIDE SEQUENCE [LARGE SCALE GENOMIC DNA]</scope>
    <source>
        <strain evidence="3 4">LG-2</strain>
    </source>
</reference>